<dbReference type="SUPFAM" id="SSF55729">
    <property type="entry name" value="Acyl-CoA N-acyltransferases (Nat)"/>
    <property type="match status" value="1"/>
</dbReference>
<dbReference type="Gene3D" id="3.40.630.30">
    <property type="match status" value="1"/>
</dbReference>
<dbReference type="Proteomes" id="UP000635387">
    <property type="component" value="Unassembled WGS sequence"/>
</dbReference>
<dbReference type="PANTHER" id="PTHR43328:SF1">
    <property type="entry name" value="N-ACETYLTRANSFERASE DOMAIN-CONTAINING PROTEIN"/>
    <property type="match status" value="1"/>
</dbReference>
<organism evidence="2 3">
    <name type="scientific">Amycolatopsis oliviviridis</name>
    <dbReference type="NCBI Taxonomy" id="1471590"/>
    <lineage>
        <taxon>Bacteria</taxon>
        <taxon>Bacillati</taxon>
        <taxon>Actinomycetota</taxon>
        <taxon>Actinomycetes</taxon>
        <taxon>Pseudonocardiales</taxon>
        <taxon>Pseudonocardiaceae</taxon>
        <taxon>Amycolatopsis</taxon>
    </lineage>
</organism>
<reference evidence="3" key="1">
    <citation type="journal article" date="2019" name="Int. J. Syst. Evol. Microbiol.">
        <title>The Global Catalogue of Microorganisms (GCM) 10K type strain sequencing project: providing services to taxonomists for standard genome sequencing and annotation.</title>
        <authorList>
            <consortium name="The Broad Institute Genomics Platform"/>
            <consortium name="The Broad Institute Genome Sequencing Center for Infectious Disease"/>
            <person name="Wu L."/>
            <person name="Ma J."/>
        </authorList>
    </citation>
    <scope>NUCLEOTIDE SEQUENCE [LARGE SCALE GENOMIC DNA]</scope>
    <source>
        <strain evidence="3">CGMCC 4.7683</strain>
    </source>
</reference>
<dbReference type="InterPro" id="IPR000182">
    <property type="entry name" value="GNAT_dom"/>
</dbReference>
<sequence>MVAATLPAMTNEVRLRAVEQADLDVFFEYEQDPEAAARAAFPARDREWFMKHWKTRVLGDPAVTVRTVLADGRVAGNVVAWPQDGRHWVGYWYGREFWGGGVGSRGLALFLDEMPVRPLYADPVETNVGSVRVLEKCGFRLLSEKDGEHVLLVLGE</sequence>
<dbReference type="EMBL" id="BNAY01000002">
    <property type="protein sequence ID" value="GHH08831.1"/>
    <property type="molecule type" value="Genomic_DNA"/>
</dbReference>
<evidence type="ECO:0000259" key="1">
    <source>
        <dbReference type="PROSITE" id="PS51186"/>
    </source>
</evidence>
<evidence type="ECO:0000313" key="2">
    <source>
        <dbReference type="EMBL" id="GHH08831.1"/>
    </source>
</evidence>
<protein>
    <submittedName>
        <fullName evidence="2">N-acetyltransferase</fullName>
    </submittedName>
</protein>
<evidence type="ECO:0000313" key="3">
    <source>
        <dbReference type="Proteomes" id="UP000635387"/>
    </source>
</evidence>
<proteinExistence type="predicted"/>
<dbReference type="InterPro" id="IPR016181">
    <property type="entry name" value="Acyl_CoA_acyltransferase"/>
</dbReference>
<dbReference type="PANTHER" id="PTHR43328">
    <property type="entry name" value="ACETYLTRANSFERASE-RELATED"/>
    <property type="match status" value="1"/>
</dbReference>
<dbReference type="Pfam" id="PF13302">
    <property type="entry name" value="Acetyltransf_3"/>
    <property type="match status" value="1"/>
</dbReference>
<name>A0ABQ3L9T3_9PSEU</name>
<keyword evidence="3" id="KW-1185">Reference proteome</keyword>
<comment type="caution">
    <text evidence="2">The sequence shown here is derived from an EMBL/GenBank/DDBJ whole genome shotgun (WGS) entry which is preliminary data.</text>
</comment>
<feature type="domain" description="N-acetyltransferase" evidence="1">
    <location>
        <begin position="13"/>
        <end position="156"/>
    </location>
</feature>
<dbReference type="PROSITE" id="PS51186">
    <property type="entry name" value="GNAT"/>
    <property type="match status" value="1"/>
</dbReference>
<gene>
    <name evidence="2" type="ORF">GCM10017790_16110</name>
</gene>
<accession>A0ABQ3L9T3</accession>